<keyword evidence="8" id="KW-0238">DNA-binding</keyword>
<evidence type="ECO:0000256" key="5">
    <source>
        <dbReference type="ARBA" id="ARBA00022695"/>
    </source>
</evidence>
<proteinExistence type="inferred from homology"/>
<comment type="subcellular location">
    <subcellularLocation>
        <location evidence="1 9">Cytoplasm</location>
    </subcellularLocation>
</comment>
<dbReference type="Pfam" id="PF02767">
    <property type="entry name" value="DNA_pol3_beta_2"/>
    <property type="match status" value="1"/>
</dbReference>
<dbReference type="PANTHER" id="PTHR30478:SF0">
    <property type="entry name" value="BETA SLIDING CLAMP"/>
    <property type="match status" value="1"/>
</dbReference>
<dbReference type="SUPFAM" id="SSF55979">
    <property type="entry name" value="DNA clamp"/>
    <property type="match status" value="3"/>
</dbReference>
<dbReference type="AlphaFoldDB" id="A0A0G1X8K5"/>
<accession>A0A0G1X8K5</accession>
<evidence type="ECO:0000313" key="14">
    <source>
        <dbReference type="Proteomes" id="UP000034185"/>
    </source>
</evidence>
<sequence length="366" mass="39677">MKISTTKEKLLNAVVLAERIAGKKESLQILSCILLDVGKDISVRATNLEAGIHVHVGGDVGERGIVAVPANVLSQTLHSINSDKINLKTDSNNLLVEARGTKTLIKSVPHEEFPTLTSVEGGKKGIIISRERLIRGIQSVSYAASASMIRPELGSVFVSLQSGAIICVATDSFRLAEKTIPGGAGKQDVEVLIPLKHATELVYTLEHITGDEVNLYIDDSQIIVHADDVEYVSRVIEGNFPNYKEIIPKIVTSEITVLKSDFTETLRKARVFSGNDQHIGLHVYPKRKIFTATAQSADVGEMSDLIDAAFSGEDVDINFHIGYLADCLSSISSDSITFSFSGVGRPLVIRGVSDSSFMYLVMPLNR</sequence>
<dbReference type="InterPro" id="IPR022637">
    <property type="entry name" value="DNA_polIII_beta_cen"/>
</dbReference>
<dbReference type="GO" id="GO:0008408">
    <property type="term" value="F:3'-5' exonuclease activity"/>
    <property type="evidence" value="ECO:0007669"/>
    <property type="project" value="InterPro"/>
</dbReference>
<gene>
    <name evidence="13" type="ORF">UY70_C0011G0007</name>
</gene>
<evidence type="ECO:0000256" key="2">
    <source>
        <dbReference type="ARBA" id="ARBA00010752"/>
    </source>
</evidence>
<evidence type="ECO:0000256" key="7">
    <source>
        <dbReference type="ARBA" id="ARBA00022932"/>
    </source>
</evidence>
<evidence type="ECO:0000259" key="11">
    <source>
        <dbReference type="Pfam" id="PF02767"/>
    </source>
</evidence>
<evidence type="ECO:0000256" key="8">
    <source>
        <dbReference type="ARBA" id="ARBA00023125"/>
    </source>
</evidence>
<dbReference type="EMBL" id="LCRA01000011">
    <property type="protein sequence ID" value="KKW27573.1"/>
    <property type="molecule type" value="Genomic_DNA"/>
</dbReference>
<dbReference type="Pfam" id="PF00712">
    <property type="entry name" value="DNA_pol3_beta"/>
    <property type="match status" value="1"/>
</dbReference>
<reference evidence="13 14" key="1">
    <citation type="journal article" date="2015" name="Nature">
        <title>rRNA introns, odd ribosomes, and small enigmatic genomes across a large radiation of phyla.</title>
        <authorList>
            <person name="Brown C.T."/>
            <person name="Hug L.A."/>
            <person name="Thomas B.C."/>
            <person name="Sharon I."/>
            <person name="Castelle C.J."/>
            <person name="Singh A."/>
            <person name="Wilkins M.J."/>
            <person name="Williams K.H."/>
            <person name="Banfield J.F."/>
        </authorList>
    </citation>
    <scope>NUCLEOTIDE SEQUENCE [LARGE SCALE GENOMIC DNA]</scope>
</reference>
<dbReference type="GO" id="GO:0009360">
    <property type="term" value="C:DNA polymerase III complex"/>
    <property type="evidence" value="ECO:0007669"/>
    <property type="project" value="InterPro"/>
</dbReference>
<organism evidence="13 14">
    <name type="scientific">Candidatus Kaiserbacteria bacterium GW2011_GWB1_52_6</name>
    <dbReference type="NCBI Taxonomy" id="1618674"/>
    <lineage>
        <taxon>Bacteria</taxon>
        <taxon>Candidatus Kaiseribacteriota</taxon>
    </lineage>
</organism>
<dbReference type="GO" id="GO:0006271">
    <property type="term" value="P:DNA strand elongation involved in DNA replication"/>
    <property type="evidence" value="ECO:0007669"/>
    <property type="project" value="TreeGrafter"/>
</dbReference>
<dbReference type="PANTHER" id="PTHR30478">
    <property type="entry name" value="DNA POLYMERASE III SUBUNIT BETA"/>
    <property type="match status" value="1"/>
</dbReference>
<comment type="caution">
    <text evidence="13">The sequence shown here is derived from an EMBL/GenBank/DDBJ whole genome shotgun (WGS) entry which is preliminary data.</text>
</comment>
<dbReference type="InterPro" id="IPR022634">
    <property type="entry name" value="DNA_polIII_beta_N"/>
</dbReference>
<dbReference type="CDD" id="cd00140">
    <property type="entry name" value="beta_clamp"/>
    <property type="match status" value="1"/>
</dbReference>
<dbReference type="InterPro" id="IPR001001">
    <property type="entry name" value="DNA_polIII_beta"/>
</dbReference>
<dbReference type="InterPro" id="IPR022635">
    <property type="entry name" value="DNA_polIII_beta_C"/>
</dbReference>
<evidence type="ECO:0000313" key="13">
    <source>
        <dbReference type="EMBL" id="KKW27573.1"/>
    </source>
</evidence>
<keyword evidence="3 9" id="KW-0963">Cytoplasm</keyword>
<feature type="domain" description="DNA polymerase III beta sliding clamp C-terminal" evidence="12">
    <location>
        <begin position="244"/>
        <end position="364"/>
    </location>
</feature>
<protein>
    <recommendedName>
        <fullName evidence="9">Beta sliding clamp</fullName>
    </recommendedName>
</protein>
<name>A0A0G1X8K5_9BACT</name>
<evidence type="ECO:0000256" key="1">
    <source>
        <dbReference type="ARBA" id="ARBA00004496"/>
    </source>
</evidence>
<keyword evidence="6 9" id="KW-0235">DNA replication</keyword>
<evidence type="ECO:0000259" key="12">
    <source>
        <dbReference type="Pfam" id="PF02768"/>
    </source>
</evidence>
<evidence type="ECO:0000256" key="4">
    <source>
        <dbReference type="ARBA" id="ARBA00022679"/>
    </source>
</evidence>
<evidence type="ECO:0000256" key="9">
    <source>
        <dbReference type="PIRNR" id="PIRNR000804"/>
    </source>
</evidence>
<dbReference type="NCBIfam" id="TIGR00663">
    <property type="entry name" value="dnan"/>
    <property type="match status" value="1"/>
</dbReference>
<evidence type="ECO:0000259" key="10">
    <source>
        <dbReference type="Pfam" id="PF00712"/>
    </source>
</evidence>
<keyword evidence="4 9" id="KW-0808">Transferase</keyword>
<evidence type="ECO:0000256" key="3">
    <source>
        <dbReference type="ARBA" id="ARBA00022490"/>
    </source>
</evidence>
<dbReference type="GO" id="GO:0005737">
    <property type="term" value="C:cytoplasm"/>
    <property type="evidence" value="ECO:0007669"/>
    <property type="project" value="UniProtKB-SubCell"/>
</dbReference>
<dbReference type="Gene3D" id="3.10.150.10">
    <property type="entry name" value="DNA Polymerase III, subunit A, domain 2"/>
    <property type="match status" value="1"/>
</dbReference>
<dbReference type="InterPro" id="IPR046938">
    <property type="entry name" value="DNA_clamp_sf"/>
</dbReference>
<dbReference type="GO" id="GO:0003887">
    <property type="term" value="F:DNA-directed DNA polymerase activity"/>
    <property type="evidence" value="ECO:0007669"/>
    <property type="project" value="UniProtKB-UniRule"/>
</dbReference>
<dbReference type="Pfam" id="PF02768">
    <property type="entry name" value="DNA_pol3_beta_3"/>
    <property type="match status" value="1"/>
</dbReference>
<feature type="domain" description="DNA polymerase III beta sliding clamp central" evidence="11">
    <location>
        <begin position="128"/>
        <end position="242"/>
    </location>
</feature>
<dbReference type="SMART" id="SM00480">
    <property type="entry name" value="POL3Bc"/>
    <property type="match status" value="1"/>
</dbReference>
<dbReference type="Gene3D" id="3.70.10.10">
    <property type="match status" value="1"/>
</dbReference>
<evidence type="ECO:0000256" key="6">
    <source>
        <dbReference type="ARBA" id="ARBA00022705"/>
    </source>
</evidence>
<comment type="function">
    <text evidence="9">Confers DNA tethering and processivity to DNA polymerases and other proteins. Acts as a clamp, forming a ring around DNA (a reaction catalyzed by the clamp-loading complex) which diffuses in an ATP-independent manner freely and bidirectionally along dsDNA. Initially characterized for its ability to contact the catalytic subunit of DNA polymerase III (Pol III), a complex, multichain enzyme responsible for most of the replicative synthesis in bacteria; Pol III exhibits 3'-5' exonuclease proofreading activity. The beta chain is required for initiation of replication as well as for processivity of DNA replication.</text>
</comment>
<comment type="similarity">
    <text evidence="2 9">Belongs to the beta sliding clamp family.</text>
</comment>
<keyword evidence="7 9" id="KW-0239">DNA-directed DNA polymerase</keyword>
<dbReference type="Proteomes" id="UP000034185">
    <property type="component" value="Unassembled WGS sequence"/>
</dbReference>
<keyword evidence="5 9" id="KW-0548">Nucleotidyltransferase</keyword>
<comment type="subunit">
    <text evidence="9">Forms a ring-shaped head-to-tail homodimer around DNA.</text>
</comment>
<dbReference type="GO" id="GO:0003677">
    <property type="term" value="F:DNA binding"/>
    <property type="evidence" value="ECO:0007669"/>
    <property type="project" value="UniProtKB-UniRule"/>
</dbReference>
<feature type="domain" description="DNA polymerase III beta sliding clamp N-terminal" evidence="10">
    <location>
        <begin position="1"/>
        <end position="116"/>
    </location>
</feature>
<dbReference type="PIRSF" id="PIRSF000804">
    <property type="entry name" value="DNA_pol_III_b"/>
    <property type="match status" value="1"/>
</dbReference>